<accession>A0A0F9DP52</accession>
<dbReference type="EMBL" id="LAZR01028147">
    <property type="protein sequence ID" value="KKL63499.1"/>
    <property type="molecule type" value="Genomic_DNA"/>
</dbReference>
<dbReference type="AlphaFoldDB" id="A0A0F9DP52"/>
<feature type="non-terminal residue" evidence="1">
    <location>
        <position position="1"/>
    </location>
</feature>
<gene>
    <name evidence="1" type="ORF">LCGC14_2174470</name>
</gene>
<evidence type="ECO:0000313" key="1">
    <source>
        <dbReference type="EMBL" id="KKL63499.1"/>
    </source>
</evidence>
<protein>
    <submittedName>
        <fullName evidence="1">Uncharacterized protein</fullName>
    </submittedName>
</protein>
<reference evidence="1" key="1">
    <citation type="journal article" date="2015" name="Nature">
        <title>Complex archaea that bridge the gap between prokaryotes and eukaryotes.</title>
        <authorList>
            <person name="Spang A."/>
            <person name="Saw J.H."/>
            <person name="Jorgensen S.L."/>
            <person name="Zaremba-Niedzwiedzka K."/>
            <person name="Martijn J."/>
            <person name="Lind A.E."/>
            <person name="van Eijk R."/>
            <person name="Schleper C."/>
            <person name="Guy L."/>
            <person name="Ettema T.J."/>
        </authorList>
    </citation>
    <scope>NUCLEOTIDE SEQUENCE</scope>
</reference>
<proteinExistence type="predicted"/>
<sequence length="30" mass="3654">IYNSVNIESVNKKIENMKNFEWIKKIEDNI</sequence>
<comment type="caution">
    <text evidence="1">The sequence shown here is derived from an EMBL/GenBank/DDBJ whole genome shotgun (WGS) entry which is preliminary data.</text>
</comment>
<name>A0A0F9DP52_9ZZZZ</name>
<organism evidence="1">
    <name type="scientific">marine sediment metagenome</name>
    <dbReference type="NCBI Taxonomy" id="412755"/>
    <lineage>
        <taxon>unclassified sequences</taxon>
        <taxon>metagenomes</taxon>
        <taxon>ecological metagenomes</taxon>
    </lineage>
</organism>